<dbReference type="GO" id="GO:0003697">
    <property type="term" value="F:single-stranded DNA binding"/>
    <property type="evidence" value="ECO:0007669"/>
    <property type="project" value="TreeGrafter"/>
</dbReference>
<feature type="region of interest" description="Disordered" evidence="5">
    <location>
        <begin position="1"/>
        <end position="24"/>
    </location>
</feature>
<dbReference type="RefSeq" id="XP_028874812.1">
    <property type="nucleotide sequence ID" value="XM_029020368.1"/>
</dbReference>
<dbReference type="Gene3D" id="3.40.50.300">
    <property type="entry name" value="P-loop containing nucleotide triphosphate hydrolases"/>
    <property type="match status" value="2"/>
</dbReference>
<evidence type="ECO:0000256" key="1">
    <source>
        <dbReference type="ARBA" id="ARBA00010171"/>
    </source>
</evidence>
<sequence>MTRLSKKGRVRNDVRESEYDNEEESIIKNNQESEQLGNGTLISIELENWMNIKGPTKYCFNNGVNIVTGLNGSGKSSVACGIAVSLGYDTHILARGHYLSSYIRNGSTSCKLNIALRNVKEQENRYVSEIERVITIVESNKTNRLNSQTEIRSSWKLNGKKCLERDIIALRKGLNIQLDNMIAFLAQQRVSQFASQSPQEIFIDILRIISNDSIKSRNPQNENKRIDITACWSEFQENNLLSVYYQFLDIFKDSKDCKLRFKDNETRLSQLSNEISKSKENEIKYIQYLLHKMGIYLIHFFQSLNDIANDKVNLINLNERKKKVIKELTEAKKELRKQESESSKVFKELDFAKKNNEEFLKNIQFEKLDKQYKSLINNLDGITNKLQENYRDPKLLFERHRIKIVAVQNKITDTENKIQYYIDQLEKEWKPKLIRCKLYEEDLPQNFDKVTAEKKRKILGESISDISSKKVSVQKNIKEFEFMISKLIEKKNSIKSINFLSNRENILRQKYLRNVNQKALSDSRRENILNYFQKLHEHSRFENYLPKKKVIGPIGSYISVKNLKLQVLVEAFLQQFHYYFVSEREDVKLLTERYRLNVLTLSNTKTPIYPKLDDELRSLGITGFLHEHLEFEDENMKNILYQISAQFFTCVIIDNPSLTEEIQEDEILYKLSDWFKRKYDQPGNKVSNNVHLFITNQNAEDNIHSKNGVLFKIITSIYNPNSKTISMVNLGDKMNTILLDKEIIKEENFEMDQINQQEKSIQKEIEQLELKIQESNKKLVELKEQYDGEIMLLNMITECISNIPSLYEMISKLKKQLNSLEKDLKENTLNESEIKSKNQKLIRSAFMGQDPMDSSEFDTFQTSIFKELSKVKILFEEISTHDFLKNKELSGKVFELSTNYSSIQKKITQNKDEIRQFELKLNQVNGDYDKIISTLEMKRKASIDSYLQYYSTYCQYYKRLKYNEFNKDSNHNSDKTIYEFFYKANRFENNESKDQYDTINGLDDDQSIINVPGVEFFSSIISGNKPLTSNGEKIPSYCIEMMNQVSSEFGLVKCDHSQFEEILNNTFRNSLSSSNNNIQLVGERKEMEVDNTENEANVGRKGFKKVSKSNHSKNLTLFDILLENEEYNTKYNNLFNIITGLEAKTHNTNLERMADLEQEFEILSKENQDLNKRISEYEEFIGKNYNKWLEKLKIIEDVTSHCFGVFMRFIDDRHNGKIIIPFINNFMLFMSNTMDTNNEAIFNYLVENFENDSKLNIMVRFSPDEDLRLFSSNSISGGEQSLCTILFILSLQALCNGNSFKLFDEINQGLDNSREIKLMELLDILTNKEKTKKLLKVKESEINYKKIEEKIEKSINYKESQIIIITPHIFPGVIFENFSIHFVLNGPGFIVN</sequence>
<evidence type="ECO:0000256" key="3">
    <source>
        <dbReference type="ARBA" id="ARBA00023054"/>
    </source>
</evidence>
<reference evidence="7 8" key="1">
    <citation type="submission" date="2016-10" db="EMBL/GenBank/DDBJ databases">
        <title>Reductive evolution of mitochondrial metabolism and differential evolution of invasion-related proteins in Cryptosporidium.</title>
        <authorList>
            <person name="Liu S."/>
            <person name="Roellig D.M."/>
            <person name="Guo Y."/>
            <person name="Li N."/>
            <person name="Frace M.A."/>
            <person name="Tang K."/>
            <person name="Zhang L."/>
            <person name="Feng Y."/>
            <person name="Xiao L."/>
        </authorList>
    </citation>
    <scope>NUCLEOTIDE SEQUENCE [LARGE SCALE GENOMIC DNA]</scope>
    <source>
        <strain evidence="7">39726</strain>
    </source>
</reference>
<comment type="similarity">
    <text evidence="1">Belongs to the SMC family. SMC5 subfamily.</text>
</comment>
<dbReference type="Proteomes" id="UP000186176">
    <property type="component" value="Unassembled WGS sequence"/>
</dbReference>
<feature type="domain" description="RecF/RecN/SMC N-terminal" evidence="6">
    <location>
        <begin position="41"/>
        <end position="1326"/>
    </location>
</feature>
<keyword evidence="8" id="KW-1185">Reference proteome</keyword>
<feature type="coiled-coil region" evidence="4">
    <location>
        <begin position="744"/>
        <end position="830"/>
    </location>
</feature>
<protein>
    <recommendedName>
        <fullName evidence="2">Structural maintenance of chromosomes protein 5</fullName>
    </recommendedName>
</protein>
<accession>A0A1J4ML24</accession>
<evidence type="ECO:0000256" key="2">
    <source>
        <dbReference type="ARBA" id="ARBA00018687"/>
    </source>
</evidence>
<dbReference type="GeneID" id="39980147"/>
<dbReference type="EMBL" id="LRBP01000014">
    <property type="protein sequence ID" value="OII73557.1"/>
    <property type="molecule type" value="Genomic_DNA"/>
</dbReference>
<dbReference type="PANTHER" id="PTHR45916">
    <property type="entry name" value="STRUCTURAL MAINTENANCE OF CHROMOSOMES PROTEIN 5"/>
    <property type="match status" value="1"/>
</dbReference>
<evidence type="ECO:0000313" key="8">
    <source>
        <dbReference type="Proteomes" id="UP000186176"/>
    </source>
</evidence>
<dbReference type="Pfam" id="PF02463">
    <property type="entry name" value="SMC_N"/>
    <property type="match status" value="1"/>
</dbReference>
<gene>
    <name evidence="7" type="ORF">cubi_03355</name>
</gene>
<name>A0A1J4ML24_9CRYT</name>
<dbReference type="GO" id="GO:0000724">
    <property type="term" value="P:double-strand break repair via homologous recombination"/>
    <property type="evidence" value="ECO:0007669"/>
    <property type="project" value="TreeGrafter"/>
</dbReference>
<feature type="coiled-coil region" evidence="4">
    <location>
        <begin position="1153"/>
        <end position="1180"/>
    </location>
</feature>
<feature type="coiled-coil region" evidence="4">
    <location>
        <begin position="314"/>
        <end position="385"/>
    </location>
</feature>
<dbReference type="GO" id="GO:0030915">
    <property type="term" value="C:Smc5-Smc6 complex"/>
    <property type="evidence" value="ECO:0007669"/>
    <property type="project" value="TreeGrafter"/>
</dbReference>
<dbReference type="OrthoDB" id="10254973at2759"/>
<dbReference type="InterPro" id="IPR003395">
    <property type="entry name" value="RecF/RecN/SMC_N"/>
</dbReference>
<evidence type="ECO:0000256" key="5">
    <source>
        <dbReference type="SAM" id="MobiDB-lite"/>
    </source>
</evidence>
<evidence type="ECO:0000256" key="4">
    <source>
        <dbReference type="SAM" id="Coils"/>
    </source>
</evidence>
<proteinExistence type="inferred from homology"/>
<keyword evidence="3 4" id="KW-0175">Coiled coil</keyword>
<evidence type="ECO:0000313" key="7">
    <source>
        <dbReference type="EMBL" id="OII73557.1"/>
    </source>
</evidence>
<dbReference type="SUPFAM" id="SSF52540">
    <property type="entry name" value="P-loop containing nucleoside triphosphate hydrolases"/>
    <property type="match status" value="2"/>
</dbReference>
<organism evidence="7 8">
    <name type="scientific">Cryptosporidium ubiquitum</name>
    <dbReference type="NCBI Taxonomy" id="857276"/>
    <lineage>
        <taxon>Eukaryota</taxon>
        <taxon>Sar</taxon>
        <taxon>Alveolata</taxon>
        <taxon>Apicomplexa</taxon>
        <taxon>Conoidasida</taxon>
        <taxon>Coccidia</taxon>
        <taxon>Eucoccidiorida</taxon>
        <taxon>Eimeriorina</taxon>
        <taxon>Cryptosporidiidae</taxon>
        <taxon>Cryptosporidium</taxon>
    </lineage>
</organism>
<dbReference type="VEuPathDB" id="CryptoDB:cubi_03355"/>
<dbReference type="InterPro" id="IPR027417">
    <property type="entry name" value="P-loop_NTPase"/>
</dbReference>
<evidence type="ECO:0000259" key="6">
    <source>
        <dbReference type="Pfam" id="PF02463"/>
    </source>
</evidence>
<dbReference type="PANTHER" id="PTHR45916:SF1">
    <property type="entry name" value="STRUCTURAL MAINTENANCE OF CHROMOSOMES PROTEIN 5"/>
    <property type="match status" value="1"/>
</dbReference>
<comment type="caution">
    <text evidence="7">The sequence shown here is derived from an EMBL/GenBank/DDBJ whole genome shotgun (WGS) entry which is preliminary data.</text>
</comment>
<dbReference type="GO" id="GO:0005634">
    <property type="term" value="C:nucleus"/>
    <property type="evidence" value="ECO:0007669"/>
    <property type="project" value="TreeGrafter"/>
</dbReference>